<dbReference type="InterPro" id="IPR043504">
    <property type="entry name" value="Peptidase_S1_PA_chymotrypsin"/>
</dbReference>
<keyword evidence="1" id="KW-0378">Hydrolase</keyword>
<dbReference type="PANTHER" id="PTHR14389">
    <property type="entry name" value="SI:CH1073-475A24.1"/>
    <property type="match status" value="1"/>
</dbReference>
<dbReference type="SUPFAM" id="SSF50494">
    <property type="entry name" value="Trypsin-like serine proteases"/>
    <property type="match status" value="1"/>
</dbReference>
<protein>
    <submittedName>
        <fullName evidence="1">Trypsin-like serine peptidase</fullName>
        <ecNumber evidence="1">3.4.21.-</ecNumber>
    </submittedName>
</protein>
<accession>A0ABW7Q5P2</accession>
<gene>
    <name evidence="1" type="ORF">ACH3VR_07410</name>
</gene>
<dbReference type="RefSeq" id="WP_396640109.1">
    <property type="nucleotide sequence ID" value="NZ_JBIQWL010000002.1"/>
</dbReference>
<evidence type="ECO:0000313" key="1">
    <source>
        <dbReference type="EMBL" id="MFH8250175.1"/>
    </source>
</evidence>
<dbReference type="Gene3D" id="2.40.10.10">
    <property type="entry name" value="Trypsin-like serine proteases"/>
    <property type="match status" value="2"/>
</dbReference>
<reference evidence="1 2" key="1">
    <citation type="submission" date="2024-09" db="EMBL/GenBank/DDBJ databases">
        <authorList>
            <person name="Pan X."/>
        </authorList>
    </citation>
    <scope>NUCLEOTIDE SEQUENCE [LARGE SCALE GENOMIC DNA]</scope>
    <source>
        <strain evidence="1 2">B2969</strain>
    </source>
</reference>
<keyword evidence="2" id="KW-1185">Reference proteome</keyword>
<sequence length="344" mass="37905">MTSFLDRLPPYDFADPAARELWGLLATNYQSKQVVRDLLTRDDVDTSEIDWDQPMRWVWHDILDLTFRRDRLVPLLVLIKEGGDASISTRIEELVAAAPVTAPPDPRGAEPVWRGFGDPGMEKVLAAESTFLDIAFLRRGLELGGAVCRLLVTLSGTDYYGTAFRIGADRVLTNHHVLFDHDHGNARATKVVAWFGYERSFEGLTAAPIALMGDPASIIGDVTHDWAVITLKGKMPKTAVTIPLASAAPVGVDDRVYIIQHPNGAPKKIGMIHNVVRFVDDDVVQYLTDTDGGSSGAPVFNEKWELVALHHRWVEAKSNGVAEIRNQGRRIARVVEGLTAAKVI</sequence>
<comment type="caution">
    <text evidence="1">The sequence shown here is derived from an EMBL/GenBank/DDBJ whole genome shotgun (WGS) entry which is preliminary data.</text>
</comment>
<dbReference type="Pfam" id="PF13365">
    <property type="entry name" value="Trypsin_2"/>
    <property type="match status" value="1"/>
</dbReference>
<proteinExistence type="predicted"/>
<dbReference type="EMBL" id="JBIQWL010000002">
    <property type="protein sequence ID" value="MFH8250175.1"/>
    <property type="molecule type" value="Genomic_DNA"/>
</dbReference>
<organism evidence="1 2">
    <name type="scientific">Microbacterium alkaliflavum</name>
    <dbReference type="NCBI Taxonomy" id="3248839"/>
    <lineage>
        <taxon>Bacteria</taxon>
        <taxon>Bacillati</taxon>
        <taxon>Actinomycetota</taxon>
        <taxon>Actinomycetes</taxon>
        <taxon>Micrococcales</taxon>
        <taxon>Microbacteriaceae</taxon>
        <taxon>Microbacterium</taxon>
    </lineage>
</organism>
<dbReference type="EC" id="3.4.21.-" evidence="1"/>
<dbReference type="InterPro" id="IPR009003">
    <property type="entry name" value="Peptidase_S1_PA"/>
</dbReference>
<dbReference type="PANTHER" id="PTHR14389:SF3">
    <property type="entry name" value="PROTEIN FAM111A-LIKE"/>
    <property type="match status" value="1"/>
</dbReference>
<evidence type="ECO:0000313" key="2">
    <source>
        <dbReference type="Proteomes" id="UP001610861"/>
    </source>
</evidence>
<name>A0ABW7Q5P2_9MICO</name>
<dbReference type="GO" id="GO:0016787">
    <property type="term" value="F:hydrolase activity"/>
    <property type="evidence" value="ECO:0007669"/>
    <property type="project" value="UniProtKB-KW"/>
</dbReference>
<dbReference type="Proteomes" id="UP001610861">
    <property type="component" value="Unassembled WGS sequence"/>
</dbReference>